<comment type="catalytic activity">
    <reaction evidence="12">
        <text>a (3S)-3-hydroxyacyl-CoA + NAD(+) = a 3-oxoacyl-CoA + NADH + H(+)</text>
        <dbReference type="Rhea" id="RHEA:22432"/>
        <dbReference type="ChEBI" id="CHEBI:15378"/>
        <dbReference type="ChEBI" id="CHEBI:57318"/>
        <dbReference type="ChEBI" id="CHEBI:57540"/>
        <dbReference type="ChEBI" id="CHEBI:57945"/>
        <dbReference type="ChEBI" id="CHEBI:90726"/>
        <dbReference type="EC" id="1.1.1.35"/>
    </reaction>
</comment>
<feature type="domain" description="3-hydroxyacyl-CoA dehydrogenase NAD binding" evidence="14">
    <location>
        <begin position="343"/>
        <end position="522"/>
    </location>
</feature>
<dbReference type="SUPFAM" id="SSF48179">
    <property type="entry name" value="6-phosphogluconate dehydrogenase C-terminal domain-like"/>
    <property type="match status" value="2"/>
</dbReference>
<organism evidence="15 16">
    <name type="scientific">Propioniferax innocua</name>
    <dbReference type="NCBI Taxonomy" id="1753"/>
    <lineage>
        <taxon>Bacteria</taxon>
        <taxon>Bacillati</taxon>
        <taxon>Actinomycetota</taxon>
        <taxon>Actinomycetes</taxon>
        <taxon>Propionibacteriales</taxon>
        <taxon>Propionibacteriaceae</taxon>
        <taxon>Propioniferax</taxon>
    </lineage>
</organism>
<evidence type="ECO:0000256" key="7">
    <source>
        <dbReference type="ARBA" id="ARBA00023002"/>
    </source>
</evidence>
<dbReference type="AlphaFoldDB" id="A0A542ZQF9"/>
<dbReference type="EMBL" id="VFOR01000001">
    <property type="protein sequence ID" value="TQL62584.1"/>
    <property type="molecule type" value="Genomic_DNA"/>
</dbReference>
<protein>
    <submittedName>
        <fullName evidence="15">3-hydroxyacyl-CoA dehydrogenase</fullName>
    </submittedName>
</protein>
<keyword evidence="6" id="KW-0442">Lipid degradation</keyword>
<keyword evidence="16" id="KW-1185">Reference proteome</keyword>
<dbReference type="Pfam" id="PF00378">
    <property type="entry name" value="ECH_1"/>
    <property type="match status" value="1"/>
</dbReference>
<dbReference type="GO" id="GO:0006635">
    <property type="term" value="P:fatty acid beta-oxidation"/>
    <property type="evidence" value="ECO:0007669"/>
    <property type="project" value="UniProtKB-UniPathway"/>
</dbReference>
<dbReference type="OrthoDB" id="5240528at2"/>
<gene>
    <name evidence="15" type="ORF">FB460_0368</name>
</gene>
<evidence type="ECO:0000313" key="15">
    <source>
        <dbReference type="EMBL" id="TQL62584.1"/>
    </source>
</evidence>
<evidence type="ECO:0000256" key="4">
    <source>
        <dbReference type="ARBA" id="ARBA00009463"/>
    </source>
</evidence>
<dbReference type="InterPro" id="IPR036291">
    <property type="entry name" value="NAD(P)-bd_dom_sf"/>
</dbReference>
<dbReference type="Proteomes" id="UP000316196">
    <property type="component" value="Unassembled WGS sequence"/>
</dbReference>
<evidence type="ECO:0000256" key="10">
    <source>
        <dbReference type="ARBA" id="ARBA00023239"/>
    </source>
</evidence>
<evidence type="ECO:0000256" key="12">
    <source>
        <dbReference type="ARBA" id="ARBA00049556"/>
    </source>
</evidence>
<dbReference type="SUPFAM" id="SSF52096">
    <property type="entry name" value="ClpP/crotonase"/>
    <property type="match status" value="1"/>
</dbReference>
<evidence type="ECO:0000256" key="3">
    <source>
        <dbReference type="ARBA" id="ARBA00007005"/>
    </source>
</evidence>
<dbReference type="InterPro" id="IPR006108">
    <property type="entry name" value="3HC_DH_C"/>
</dbReference>
<evidence type="ECO:0000256" key="11">
    <source>
        <dbReference type="ARBA" id="ARBA00023268"/>
    </source>
</evidence>
<dbReference type="InterPro" id="IPR008927">
    <property type="entry name" value="6-PGluconate_DH-like_C_sf"/>
</dbReference>
<comment type="similarity">
    <text evidence="3">In the central section; belongs to the 3-hydroxyacyl-CoA dehydrogenase family.</text>
</comment>
<keyword evidence="9" id="KW-0443">Lipid metabolism</keyword>
<name>A0A542ZQF9_9ACTN</name>
<keyword evidence="8" id="KW-0520">NAD</keyword>
<evidence type="ECO:0000259" key="13">
    <source>
        <dbReference type="Pfam" id="PF00725"/>
    </source>
</evidence>
<keyword evidence="10" id="KW-0456">Lyase</keyword>
<feature type="domain" description="3-hydroxyacyl-CoA dehydrogenase C-terminal" evidence="13">
    <location>
        <begin position="526"/>
        <end position="608"/>
    </location>
</feature>
<reference evidence="15 16" key="1">
    <citation type="submission" date="2019-06" db="EMBL/GenBank/DDBJ databases">
        <title>Sequencing the genomes of 1000 actinobacteria strains.</title>
        <authorList>
            <person name="Klenk H.-P."/>
        </authorList>
    </citation>
    <scope>NUCLEOTIDE SEQUENCE [LARGE SCALE GENOMIC DNA]</scope>
    <source>
        <strain evidence="15 16">DSM 8251</strain>
    </source>
</reference>
<dbReference type="Gene3D" id="3.40.50.720">
    <property type="entry name" value="NAD(P)-binding Rossmann-like Domain"/>
    <property type="match status" value="1"/>
</dbReference>
<evidence type="ECO:0000259" key="14">
    <source>
        <dbReference type="Pfam" id="PF02737"/>
    </source>
</evidence>
<evidence type="ECO:0000256" key="6">
    <source>
        <dbReference type="ARBA" id="ARBA00022963"/>
    </source>
</evidence>
<evidence type="ECO:0000256" key="8">
    <source>
        <dbReference type="ARBA" id="ARBA00023027"/>
    </source>
</evidence>
<dbReference type="RefSeq" id="WP_142092405.1">
    <property type="nucleotide sequence ID" value="NZ_BAAAMD010000001.1"/>
</dbReference>
<dbReference type="InterPro" id="IPR006176">
    <property type="entry name" value="3-OHacyl-CoA_DH_NAD-bd"/>
</dbReference>
<dbReference type="GO" id="GO:0004300">
    <property type="term" value="F:enoyl-CoA hydratase activity"/>
    <property type="evidence" value="ECO:0007669"/>
    <property type="project" value="TreeGrafter"/>
</dbReference>
<dbReference type="FunFam" id="3.40.50.720:FF:000009">
    <property type="entry name" value="Fatty oxidation complex, alpha subunit"/>
    <property type="match status" value="1"/>
</dbReference>
<dbReference type="CDD" id="cd06558">
    <property type="entry name" value="crotonase-like"/>
    <property type="match status" value="1"/>
</dbReference>
<dbReference type="PANTHER" id="PTHR43612:SF3">
    <property type="entry name" value="TRIFUNCTIONAL ENZYME SUBUNIT ALPHA, MITOCHONDRIAL"/>
    <property type="match status" value="1"/>
</dbReference>
<comment type="caution">
    <text evidence="15">The sequence shown here is derived from an EMBL/GenBank/DDBJ whole genome shotgun (WGS) entry which is preliminary data.</text>
</comment>
<dbReference type="PANTHER" id="PTHR43612">
    <property type="entry name" value="TRIFUNCTIONAL ENZYME SUBUNIT ALPHA"/>
    <property type="match status" value="1"/>
</dbReference>
<comment type="similarity">
    <text evidence="4">Belongs to the 3-hydroxyacyl-CoA dehydrogenase family.</text>
</comment>
<evidence type="ECO:0000313" key="16">
    <source>
        <dbReference type="Proteomes" id="UP000316196"/>
    </source>
</evidence>
<dbReference type="Gene3D" id="3.90.226.10">
    <property type="entry name" value="2-enoyl-CoA Hydratase, Chain A, domain 1"/>
    <property type="match status" value="1"/>
</dbReference>
<dbReference type="Pfam" id="PF02737">
    <property type="entry name" value="3HCDH_N"/>
    <property type="match status" value="1"/>
</dbReference>
<sequence length="713" mass="76717">MYDNVNELLEQACAITPEPEIVTRALARDIELPHGAGTGVLITLDNGHDHTKPNTLGPWDLKAINDTYDAVLARKDVSAIMVTGKPFILAAGANLKMIGAIGSLEHATLMGRIGHAVLGRMHTSSVPTFGFINGLSLGGGTEVTLNCHYRTISTACPAIAFPEVFLGILPGWGGATLLPKLIGPAKAVEVIIGNALNQNKMLNAPKAQAMGLADAMFEGADFLERSIDWAARVVTGEVRVERARVEDAEWTEQEWTEAIAAGRELSRKKTGGIAPAADRCLDVMAAAQHNDVAENYLLEDAALGELIMTEEFRSGLYAFDLVQRRAKKPAGAPDRDLARKVSKVGVVGAGLMASQLALLFIRRLGVPVVMSDLDQERVDRGVSHVHTEIDKLIEKGRTTEAKANRLRSLISGTTDQADFADCDFVIEAVFEEMDIKQKVFTGLEQHVSPECVLATNTSSLSISEMASQLQHPERVVGFHFFNPVAVLPLLEIIRGENTDDATLATAFATAKNLKKNAILVADAPAFVVNRILTRLMGEVQKVVDEGTPIEQADAALAPMGLPMPPFVLMELVGPAIALHVAETLHQSFGTERFPISRSLQNLVEAGRSSYYDRDENGRPHVPDEVKALLVTGDTPVDPDTILERCRDALAEEIGLMLTEGVVAGPAEIDLCMILGAGWPFHLGGITPYLDRTGTSEKVNGQRFLPQGVASLPA</sequence>
<comment type="pathway">
    <text evidence="2">Lipid metabolism; butanoate metabolism.</text>
</comment>
<evidence type="ECO:0000256" key="9">
    <source>
        <dbReference type="ARBA" id="ARBA00023098"/>
    </source>
</evidence>
<keyword evidence="11" id="KW-0511">Multifunctional enzyme</keyword>
<dbReference type="SUPFAM" id="SSF51735">
    <property type="entry name" value="NAD(P)-binding Rossmann-fold domains"/>
    <property type="match status" value="1"/>
</dbReference>
<proteinExistence type="inferred from homology"/>
<dbReference type="InterPro" id="IPR029045">
    <property type="entry name" value="ClpP/crotonase-like_dom_sf"/>
</dbReference>
<dbReference type="InterPro" id="IPR050136">
    <property type="entry name" value="FA_oxidation_alpha_subunit"/>
</dbReference>
<dbReference type="GO" id="GO:0070403">
    <property type="term" value="F:NAD+ binding"/>
    <property type="evidence" value="ECO:0007669"/>
    <property type="project" value="InterPro"/>
</dbReference>
<dbReference type="Pfam" id="PF00725">
    <property type="entry name" value="3HCDH"/>
    <property type="match status" value="1"/>
</dbReference>
<dbReference type="InterPro" id="IPR001753">
    <property type="entry name" value="Enoyl-CoA_hydra/iso"/>
</dbReference>
<evidence type="ECO:0000256" key="1">
    <source>
        <dbReference type="ARBA" id="ARBA00005005"/>
    </source>
</evidence>
<dbReference type="GO" id="GO:0016509">
    <property type="term" value="F:long-chain (3S)-3-hydroxyacyl-CoA dehydrogenase (NAD+) activity"/>
    <property type="evidence" value="ECO:0007669"/>
    <property type="project" value="TreeGrafter"/>
</dbReference>
<dbReference type="UniPathway" id="UPA00659"/>
<accession>A0A542ZQF9</accession>
<evidence type="ECO:0000256" key="5">
    <source>
        <dbReference type="ARBA" id="ARBA00022832"/>
    </source>
</evidence>
<keyword evidence="7" id="KW-0560">Oxidoreductase</keyword>
<evidence type="ECO:0000256" key="2">
    <source>
        <dbReference type="ARBA" id="ARBA00005086"/>
    </source>
</evidence>
<dbReference type="Gene3D" id="1.10.1040.50">
    <property type="match status" value="1"/>
</dbReference>
<keyword evidence="5" id="KW-0276">Fatty acid metabolism</keyword>
<comment type="pathway">
    <text evidence="1">Lipid metabolism; fatty acid beta-oxidation.</text>
</comment>